<dbReference type="OrthoDB" id="9795340at2"/>
<dbReference type="InterPro" id="IPR007763">
    <property type="entry name" value="NDUFA12"/>
</dbReference>
<accession>A0A1N7L9G1</accession>
<feature type="compositionally biased region" description="Basic and acidic residues" evidence="1">
    <location>
        <begin position="95"/>
        <end position="107"/>
    </location>
</feature>
<name>A0A1N7L9G1_9PROT</name>
<evidence type="ECO:0000313" key="3">
    <source>
        <dbReference type="Proteomes" id="UP000185678"/>
    </source>
</evidence>
<proteinExistence type="predicted"/>
<organism evidence="2 3">
    <name type="scientific">Insolitispirillum peregrinum</name>
    <dbReference type="NCBI Taxonomy" id="80876"/>
    <lineage>
        <taxon>Bacteria</taxon>
        <taxon>Pseudomonadati</taxon>
        <taxon>Pseudomonadota</taxon>
        <taxon>Alphaproteobacteria</taxon>
        <taxon>Rhodospirillales</taxon>
        <taxon>Novispirillaceae</taxon>
        <taxon>Insolitispirillum</taxon>
    </lineage>
</organism>
<evidence type="ECO:0000256" key="1">
    <source>
        <dbReference type="SAM" id="MobiDB-lite"/>
    </source>
</evidence>
<evidence type="ECO:0000313" key="2">
    <source>
        <dbReference type="EMBL" id="SIS70478.1"/>
    </source>
</evidence>
<sequence length="115" mass="13127">MITGTLFNTWRNGRQVGTDEYGNRYFEEKAPKAGARARRWVLYKGSLEASKVPPAWHAWMHYTTDAPVQAESRTWQKSHLPNVTGTEHSYLPPGHDLRGGERSKATGDYEPWQPV</sequence>
<dbReference type="Pfam" id="PF05071">
    <property type="entry name" value="NDUFA12"/>
    <property type="match status" value="1"/>
</dbReference>
<gene>
    <name evidence="2" type="ORF">SAMN05421779_103189</name>
</gene>
<dbReference type="Proteomes" id="UP000185678">
    <property type="component" value="Unassembled WGS sequence"/>
</dbReference>
<dbReference type="STRING" id="80876.SAMN05421779_103189"/>
<protein>
    <submittedName>
        <fullName evidence="2">NADH:ubiquinone oxidoreductase subunit</fullName>
    </submittedName>
</protein>
<dbReference type="GO" id="GO:0045271">
    <property type="term" value="C:respiratory chain complex I"/>
    <property type="evidence" value="ECO:0007669"/>
    <property type="project" value="InterPro"/>
</dbReference>
<dbReference type="EMBL" id="FTOA01000003">
    <property type="protein sequence ID" value="SIS70478.1"/>
    <property type="molecule type" value="Genomic_DNA"/>
</dbReference>
<dbReference type="NCBIfam" id="NF006040">
    <property type="entry name" value="PRK08183.1"/>
    <property type="match status" value="1"/>
</dbReference>
<dbReference type="RefSeq" id="WP_076399822.1">
    <property type="nucleotide sequence ID" value="NZ_FTOA01000003.1"/>
</dbReference>
<feature type="region of interest" description="Disordered" evidence="1">
    <location>
        <begin position="81"/>
        <end position="115"/>
    </location>
</feature>
<keyword evidence="3" id="KW-1185">Reference proteome</keyword>
<dbReference type="AlphaFoldDB" id="A0A1N7L9G1"/>
<dbReference type="GO" id="GO:0006979">
    <property type="term" value="P:response to oxidative stress"/>
    <property type="evidence" value="ECO:0007669"/>
    <property type="project" value="TreeGrafter"/>
</dbReference>
<dbReference type="PANTHER" id="PTHR12910:SF2">
    <property type="entry name" value="NADH DEHYDROGENASE [UBIQUINONE] 1 ALPHA SUBCOMPLEX SUBUNIT 12"/>
    <property type="match status" value="1"/>
</dbReference>
<reference evidence="2 3" key="1">
    <citation type="submission" date="2017-01" db="EMBL/GenBank/DDBJ databases">
        <authorList>
            <person name="Mah S.A."/>
            <person name="Swanson W.J."/>
            <person name="Moy G.W."/>
            <person name="Vacquier V.D."/>
        </authorList>
    </citation>
    <scope>NUCLEOTIDE SEQUENCE [LARGE SCALE GENOMIC DNA]</scope>
    <source>
        <strain evidence="2 3">DSM 11589</strain>
    </source>
</reference>
<keyword evidence="2" id="KW-0830">Ubiquinone</keyword>
<dbReference type="PANTHER" id="PTHR12910">
    <property type="entry name" value="NADH-UBIQUINONE OXIDOREDUCTASE SUBUNIT B17.2"/>
    <property type="match status" value="1"/>
</dbReference>